<dbReference type="EMBL" id="JAEFCI010010927">
    <property type="protein sequence ID" value="KAG5456924.1"/>
    <property type="molecule type" value="Genomic_DNA"/>
</dbReference>
<reference evidence="2 3" key="1">
    <citation type="journal article" name="Sci. Rep.">
        <title>Genome-scale phylogenetic analyses confirm Olpidium as the closest living zoosporic fungus to the non-flagellated, terrestrial fungi.</title>
        <authorList>
            <person name="Chang Y."/>
            <person name="Rochon D."/>
            <person name="Sekimoto S."/>
            <person name="Wang Y."/>
            <person name="Chovatia M."/>
            <person name="Sandor L."/>
            <person name="Salamov A."/>
            <person name="Grigoriev I.V."/>
            <person name="Stajich J.E."/>
            <person name="Spatafora J.W."/>
        </authorList>
    </citation>
    <scope>NUCLEOTIDE SEQUENCE [LARGE SCALE GENOMIC DNA]</scope>
    <source>
        <strain evidence="2">S191</strain>
    </source>
</reference>
<sequence>MSGESGDSSPPLAGRGGGGGGAASGVPHALAAGSLAALASVFAKLTVDDRTRALAAGAFRAVGAGGGGGGGAGGEVAGGRRAAGGAPPQEAAVALVRAACFAAIFACNAAMWTSFTRALNRSPSSARVTVINTAANFCVT</sequence>
<dbReference type="InterPro" id="IPR039632">
    <property type="entry name" value="TMEM42"/>
</dbReference>
<feature type="compositionally biased region" description="Gly residues" evidence="1">
    <location>
        <begin position="14"/>
        <end position="23"/>
    </location>
</feature>
<organism evidence="2 3">
    <name type="scientific">Olpidium bornovanus</name>
    <dbReference type="NCBI Taxonomy" id="278681"/>
    <lineage>
        <taxon>Eukaryota</taxon>
        <taxon>Fungi</taxon>
        <taxon>Fungi incertae sedis</taxon>
        <taxon>Olpidiomycota</taxon>
        <taxon>Olpidiomycotina</taxon>
        <taxon>Olpidiomycetes</taxon>
        <taxon>Olpidiales</taxon>
        <taxon>Olpidiaceae</taxon>
        <taxon>Olpidium</taxon>
    </lineage>
</organism>
<dbReference type="AlphaFoldDB" id="A0A8H8DFQ8"/>
<comment type="caution">
    <text evidence="2">The sequence shown here is derived from an EMBL/GenBank/DDBJ whole genome shotgun (WGS) entry which is preliminary data.</text>
</comment>
<evidence type="ECO:0000313" key="3">
    <source>
        <dbReference type="Proteomes" id="UP000673691"/>
    </source>
</evidence>
<dbReference type="PANTHER" id="PTHR31965:SF1">
    <property type="entry name" value="TRANSMEMBRANE PROTEIN 42"/>
    <property type="match status" value="1"/>
</dbReference>
<dbReference type="OrthoDB" id="5854584at2759"/>
<dbReference type="Proteomes" id="UP000673691">
    <property type="component" value="Unassembled WGS sequence"/>
</dbReference>
<gene>
    <name evidence="2" type="ORF">BJ554DRAFT_3196</name>
</gene>
<evidence type="ECO:0000256" key="1">
    <source>
        <dbReference type="SAM" id="MobiDB-lite"/>
    </source>
</evidence>
<name>A0A8H8DFQ8_9FUNG</name>
<feature type="region of interest" description="Disordered" evidence="1">
    <location>
        <begin position="1"/>
        <end position="23"/>
    </location>
</feature>
<dbReference type="PANTHER" id="PTHR31965">
    <property type="entry name" value="TRANSMEMBRANE PROTEIN 42"/>
    <property type="match status" value="1"/>
</dbReference>
<accession>A0A8H8DFQ8</accession>
<evidence type="ECO:0000313" key="2">
    <source>
        <dbReference type="EMBL" id="KAG5456924.1"/>
    </source>
</evidence>
<feature type="non-terminal residue" evidence="2">
    <location>
        <position position="140"/>
    </location>
</feature>
<protein>
    <submittedName>
        <fullName evidence="2">Uncharacterized protein</fullName>
    </submittedName>
</protein>
<proteinExistence type="predicted"/>
<keyword evidence="3" id="KW-1185">Reference proteome</keyword>